<dbReference type="InterPro" id="IPR041664">
    <property type="entry name" value="AAA_16"/>
</dbReference>
<dbReference type="GO" id="GO:0006355">
    <property type="term" value="P:regulation of DNA-templated transcription"/>
    <property type="evidence" value="ECO:0007669"/>
    <property type="project" value="InterPro"/>
</dbReference>
<dbReference type="GO" id="GO:0003677">
    <property type="term" value="F:DNA binding"/>
    <property type="evidence" value="ECO:0007669"/>
    <property type="project" value="InterPro"/>
</dbReference>
<dbReference type="SUPFAM" id="SSF52540">
    <property type="entry name" value="P-loop containing nucleoside triphosphate hydrolases"/>
    <property type="match status" value="1"/>
</dbReference>
<keyword evidence="1" id="KW-0547">Nucleotide-binding</keyword>
<dbReference type="GO" id="GO:0005737">
    <property type="term" value="C:cytoplasm"/>
    <property type="evidence" value="ECO:0007669"/>
    <property type="project" value="TreeGrafter"/>
</dbReference>
<dbReference type="Proteomes" id="UP000182977">
    <property type="component" value="Chromosome I"/>
</dbReference>
<dbReference type="GO" id="GO:0005524">
    <property type="term" value="F:ATP binding"/>
    <property type="evidence" value="ECO:0007669"/>
    <property type="project" value="UniProtKB-KW"/>
</dbReference>
<evidence type="ECO:0000256" key="2">
    <source>
        <dbReference type="ARBA" id="ARBA00022840"/>
    </source>
</evidence>
<keyword evidence="2" id="KW-0067">ATP-binding</keyword>
<accession>A0A1H2JKQ1</accession>
<dbReference type="GO" id="GO:0004016">
    <property type="term" value="F:adenylate cyclase activity"/>
    <property type="evidence" value="ECO:0007669"/>
    <property type="project" value="TreeGrafter"/>
</dbReference>
<evidence type="ECO:0000256" key="1">
    <source>
        <dbReference type="ARBA" id="ARBA00022741"/>
    </source>
</evidence>
<reference evidence="5" key="1">
    <citation type="submission" date="2016-10" db="EMBL/GenBank/DDBJ databases">
        <authorList>
            <person name="Varghese N."/>
            <person name="Submissions S."/>
        </authorList>
    </citation>
    <scope>NUCLEOTIDE SEQUENCE [LARGE SCALE GENOMIC DNA]</scope>
    <source>
        <strain evidence="5">DSM 45079</strain>
    </source>
</reference>
<dbReference type="CDD" id="cd06170">
    <property type="entry name" value="LuxR_C_like"/>
    <property type="match status" value="1"/>
</dbReference>
<evidence type="ECO:0000313" key="4">
    <source>
        <dbReference type="EMBL" id="SDU56645.1"/>
    </source>
</evidence>
<sequence>MHQDGTGTAPAIVGRASERSRLSRALADAKDGRGYALVLRGEAGIGKTSLLDHAAAIAGGFRVLRASGVESEAEIPFAALHLLLAPFAERVDDLPAPQARALRAAFGTVAAPTEPLMVGAATLLLLSELADEAPVLCLLDDAHWFDRSSAAALLFAARRLRSDPVVVILAARDGDRPFPADGVESLTLPRFDDESAALLLAGLRTLPHDVAGRVIRESGGNPLAIVELAADRPKGVLPAPVAPLPAAGRMEEHFRGRLLALPERTRWALLLAAADDRSDLTAFAAAAERLGLGVADLEPAELQRLVRVTAGGLEFRHPLVRAAAYQDVPLARRLAAHQALAAVLDDARDADRRAWHLAAAATGADEIAAAALDRAAERALARGAPAAASRAWERAAALSGGTPEGRLVDAARAAYDAGELDRAQALATAADAPGLPAGQAAEAAWVRAQVAYERESPARACGLALEVAAPIVTTDPDRATAVLTEAAWCARDAASPVLLARCAELARELPAGRDEVRDCLIGVASLLRGEPAATTEPLRALLLATRDGRVEDNVERLLGGFAGLLIGADDVALEALTAQVAGLRDDGAIGWLPYVQETLALAHLVSGRFRDAEVTVTEAVALATELGQHLEVTVLTSIAAWLAAVRGDPPVVVGDTRGHRMAAATLAWADGVALLARAEPAAALDRLEDACTGPARFDVNVRAIPDHVEAAIRAGDRDRAGTWLPDLDRWAARTAGPAATALALRCAALLDDGAAAADRFEASLRAGAGPYDEARTRLAYGEWLRRHRRPTTARDQLTRALETFDRIAAHAWKPRARAELDALGGAVPQRRPEPRHTGRLTPQELQVVRLAARGLTNREIAGQLFLSPRTIGHHLYKAYPKLGVARRAELGRLDL</sequence>
<dbReference type="PANTHER" id="PTHR16305:SF35">
    <property type="entry name" value="TRANSCRIPTIONAL ACTIVATOR DOMAIN"/>
    <property type="match status" value="1"/>
</dbReference>
<dbReference type="SUPFAM" id="SSF46894">
    <property type="entry name" value="C-terminal effector domain of the bipartite response regulators"/>
    <property type="match status" value="1"/>
</dbReference>
<dbReference type="STRING" id="419479.SAMN04488563_2780"/>
<gene>
    <name evidence="4" type="ORF">SAMN04488563_2780</name>
</gene>
<dbReference type="OrthoDB" id="3202170at2"/>
<dbReference type="InterPro" id="IPR027417">
    <property type="entry name" value="P-loop_NTPase"/>
</dbReference>
<proteinExistence type="predicted"/>
<dbReference type="PANTHER" id="PTHR16305">
    <property type="entry name" value="TESTICULAR SOLUBLE ADENYLYL CYCLASE"/>
    <property type="match status" value="1"/>
</dbReference>
<dbReference type="InterPro" id="IPR016032">
    <property type="entry name" value="Sig_transdc_resp-reg_C-effctor"/>
</dbReference>
<dbReference type="AlphaFoldDB" id="A0A1H2JKQ1"/>
<feature type="domain" description="HTH luxR-type" evidence="3">
    <location>
        <begin position="833"/>
        <end position="895"/>
    </location>
</feature>
<dbReference type="Pfam" id="PF13191">
    <property type="entry name" value="AAA_16"/>
    <property type="match status" value="1"/>
</dbReference>
<organism evidence="4 5">
    <name type="scientific">Jiangella alkaliphila</name>
    <dbReference type="NCBI Taxonomy" id="419479"/>
    <lineage>
        <taxon>Bacteria</taxon>
        <taxon>Bacillati</taxon>
        <taxon>Actinomycetota</taxon>
        <taxon>Actinomycetes</taxon>
        <taxon>Jiangellales</taxon>
        <taxon>Jiangellaceae</taxon>
        <taxon>Jiangella</taxon>
    </lineage>
</organism>
<dbReference type="RefSeq" id="WP_046771332.1">
    <property type="nucleotide sequence ID" value="NZ_LBMC01000041.1"/>
</dbReference>
<dbReference type="EMBL" id="LT629791">
    <property type="protein sequence ID" value="SDU56645.1"/>
    <property type="molecule type" value="Genomic_DNA"/>
</dbReference>
<dbReference type="PRINTS" id="PR00038">
    <property type="entry name" value="HTHLUXR"/>
</dbReference>
<dbReference type="SMART" id="SM00421">
    <property type="entry name" value="HTH_LUXR"/>
    <property type="match status" value="1"/>
</dbReference>
<evidence type="ECO:0000313" key="5">
    <source>
        <dbReference type="Proteomes" id="UP000182977"/>
    </source>
</evidence>
<dbReference type="Gene3D" id="1.10.10.10">
    <property type="entry name" value="Winged helix-like DNA-binding domain superfamily/Winged helix DNA-binding domain"/>
    <property type="match status" value="1"/>
</dbReference>
<keyword evidence="5" id="KW-1185">Reference proteome</keyword>
<dbReference type="InterPro" id="IPR000792">
    <property type="entry name" value="Tscrpt_reg_LuxR_C"/>
</dbReference>
<protein>
    <submittedName>
        <fullName evidence="4">Regulatory protein, luxR family</fullName>
    </submittedName>
</protein>
<dbReference type="Pfam" id="PF00196">
    <property type="entry name" value="GerE"/>
    <property type="match status" value="1"/>
</dbReference>
<evidence type="ECO:0000259" key="3">
    <source>
        <dbReference type="PROSITE" id="PS50043"/>
    </source>
</evidence>
<dbReference type="PROSITE" id="PS50043">
    <property type="entry name" value="HTH_LUXR_2"/>
    <property type="match status" value="1"/>
</dbReference>
<name>A0A1H2JKQ1_9ACTN</name>
<dbReference type="InterPro" id="IPR036388">
    <property type="entry name" value="WH-like_DNA-bd_sf"/>
</dbReference>